<keyword evidence="2" id="KW-0813">Transport</keyword>
<feature type="transmembrane region" description="Helical" evidence="7">
    <location>
        <begin position="16"/>
        <end position="36"/>
    </location>
</feature>
<feature type="non-terminal residue" evidence="8">
    <location>
        <position position="172"/>
    </location>
</feature>
<name>A0A382V0P0_9ZZZZ</name>
<evidence type="ECO:0000256" key="7">
    <source>
        <dbReference type="SAM" id="Phobius"/>
    </source>
</evidence>
<organism evidence="8">
    <name type="scientific">marine metagenome</name>
    <dbReference type="NCBI Taxonomy" id="408172"/>
    <lineage>
        <taxon>unclassified sequences</taxon>
        <taxon>metagenomes</taxon>
        <taxon>ecological metagenomes</taxon>
    </lineage>
</organism>
<dbReference type="Pfam" id="PF02028">
    <property type="entry name" value="BCCT"/>
    <property type="match status" value="1"/>
</dbReference>
<comment type="subcellular location">
    <subcellularLocation>
        <location evidence="1">Cell membrane</location>
        <topology evidence="1">Multi-pass membrane protein</topology>
    </subcellularLocation>
</comment>
<evidence type="ECO:0000256" key="3">
    <source>
        <dbReference type="ARBA" id="ARBA00022475"/>
    </source>
</evidence>
<evidence type="ECO:0000256" key="2">
    <source>
        <dbReference type="ARBA" id="ARBA00022448"/>
    </source>
</evidence>
<evidence type="ECO:0000256" key="6">
    <source>
        <dbReference type="ARBA" id="ARBA00023136"/>
    </source>
</evidence>
<dbReference type="InterPro" id="IPR000060">
    <property type="entry name" value="BCCT_transptr"/>
</dbReference>
<evidence type="ECO:0000256" key="5">
    <source>
        <dbReference type="ARBA" id="ARBA00022989"/>
    </source>
</evidence>
<protein>
    <recommendedName>
        <fullName evidence="9">Choline transporter</fullName>
    </recommendedName>
</protein>
<accession>A0A382V0P0</accession>
<dbReference type="GO" id="GO:0022857">
    <property type="term" value="F:transmembrane transporter activity"/>
    <property type="evidence" value="ECO:0007669"/>
    <property type="project" value="InterPro"/>
</dbReference>
<evidence type="ECO:0008006" key="9">
    <source>
        <dbReference type="Google" id="ProtNLM"/>
    </source>
</evidence>
<evidence type="ECO:0000256" key="1">
    <source>
        <dbReference type="ARBA" id="ARBA00004651"/>
    </source>
</evidence>
<sequence>MTSVFDLVLGFVTASAGWFFVLCVNIYLSVIFYFLVSRHGKIRLGGPDARPEYTYWGWLSMLFSAGMGIGLMFWSVAEPIYHFTSPPWGEPATAEAAQLAMGITFFHWGLHAWGLYGLMGLALAYFAYNRGLPLTVRSTFYPLLGDRIHGRVGDMIDVLATLATLFGLATSL</sequence>
<dbReference type="PANTHER" id="PTHR30047">
    <property type="entry name" value="HIGH-AFFINITY CHOLINE TRANSPORT PROTEIN-RELATED"/>
    <property type="match status" value="1"/>
</dbReference>
<keyword evidence="6 7" id="KW-0472">Membrane</keyword>
<dbReference type="AlphaFoldDB" id="A0A382V0P0"/>
<proteinExistence type="predicted"/>
<gene>
    <name evidence="8" type="ORF">METZ01_LOCUS392970</name>
</gene>
<evidence type="ECO:0000256" key="4">
    <source>
        <dbReference type="ARBA" id="ARBA00022692"/>
    </source>
</evidence>
<evidence type="ECO:0000313" key="8">
    <source>
        <dbReference type="EMBL" id="SVD40116.1"/>
    </source>
</evidence>
<dbReference type="PANTHER" id="PTHR30047:SF7">
    <property type="entry name" value="HIGH-AFFINITY CHOLINE TRANSPORT PROTEIN"/>
    <property type="match status" value="1"/>
</dbReference>
<feature type="transmembrane region" description="Helical" evidence="7">
    <location>
        <begin position="108"/>
        <end position="128"/>
    </location>
</feature>
<dbReference type="EMBL" id="UINC01148307">
    <property type="protein sequence ID" value="SVD40116.1"/>
    <property type="molecule type" value="Genomic_DNA"/>
</dbReference>
<keyword evidence="3" id="KW-1003">Cell membrane</keyword>
<reference evidence="8" key="1">
    <citation type="submission" date="2018-05" db="EMBL/GenBank/DDBJ databases">
        <authorList>
            <person name="Lanie J.A."/>
            <person name="Ng W.-L."/>
            <person name="Kazmierczak K.M."/>
            <person name="Andrzejewski T.M."/>
            <person name="Davidsen T.M."/>
            <person name="Wayne K.J."/>
            <person name="Tettelin H."/>
            <person name="Glass J.I."/>
            <person name="Rusch D."/>
            <person name="Podicherti R."/>
            <person name="Tsui H.-C.T."/>
            <person name="Winkler M.E."/>
        </authorList>
    </citation>
    <scope>NUCLEOTIDE SEQUENCE</scope>
</reference>
<dbReference type="GO" id="GO:0005886">
    <property type="term" value="C:plasma membrane"/>
    <property type="evidence" value="ECO:0007669"/>
    <property type="project" value="UniProtKB-SubCell"/>
</dbReference>
<keyword evidence="5 7" id="KW-1133">Transmembrane helix</keyword>
<feature type="transmembrane region" description="Helical" evidence="7">
    <location>
        <begin position="56"/>
        <end position="77"/>
    </location>
</feature>
<keyword evidence="4 7" id="KW-0812">Transmembrane</keyword>